<comment type="caution">
    <text evidence="1">The sequence shown here is derived from an EMBL/GenBank/DDBJ whole genome shotgun (WGS) entry which is preliminary data.</text>
</comment>
<sequence>MNIEQVRDFTLSLHGVTEDQPFGDDNITFRVEGKIFLCLWLGDGKCDVCGSTSRFACKLLPDRNEELRDRYYAVTPAFHWNKKHWSDVYYELLDTDFVTALITESYRLIVSKLPKAVRVKYESY</sequence>
<dbReference type="Proteomes" id="UP000018072">
    <property type="component" value="Unassembled WGS sequence"/>
</dbReference>
<dbReference type="InterPro" id="IPR038056">
    <property type="entry name" value="YjbR-like_sf"/>
</dbReference>
<dbReference type="EMBL" id="CBIT010000024">
    <property type="protein sequence ID" value="CDE30110.1"/>
    <property type="molecule type" value="Genomic_DNA"/>
</dbReference>
<name>R7GSM8_9BACT</name>
<gene>
    <name evidence="1" type="ORF">BN741_00059</name>
</gene>
<dbReference type="AlphaFoldDB" id="R7GSM8"/>
<proteinExistence type="predicted"/>
<dbReference type="PANTHER" id="PTHR35145">
    <property type="entry name" value="CYTOPLASMIC PROTEIN-RELATED"/>
    <property type="match status" value="1"/>
</dbReference>
<reference evidence="1" key="1">
    <citation type="submission" date="2012-11" db="EMBL/GenBank/DDBJ databases">
        <title>Dependencies among metagenomic species, viruses, plasmids and units of genetic variation.</title>
        <authorList>
            <person name="Nielsen H.B."/>
            <person name="Almeida M."/>
            <person name="Juncker A.S."/>
            <person name="Rasmussen S."/>
            <person name="Li J."/>
            <person name="Sunagawa S."/>
            <person name="Plichta D."/>
            <person name="Gautier L."/>
            <person name="Le Chatelier E."/>
            <person name="Peletier E."/>
            <person name="Bonde I."/>
            <person name="Nielsen T."/>
            <person name="Manichanh C."/>
            <person name="Arumugam M."/>
            <person name="Batto J."/>
            <person name="Santos M.B.Q.D."/>
            <person name="Blom N."/>
            <person name="Borruel N."/>
            <person name="Burgdorf K.S."/>
            <person name="Boumezbeur F."/>
            <person name="Casellas F."/>
            <person name="Dore J."/>
            <person name="Guarner F."/>
            <person name="Hansen T."/>
            <person name="Hildebrand F."/>
            <person name="Kaas R.S."/>
            <person name="Kennedy S."/>
            <person name="Kristiansen K."/>
            <person name="Kultima J.R."/>
            <person name="Leonard P."/>
            <person name="Levenez F."/>
            <person name="Lund O."/>
            <person name="Moumen B."/>
            <person name="Le Paslier D."/>
            <person name="Pons N."/>
            <person name="Pedersen O."/>
            <person name="Prifti E."/>
            <person name="Qin J."/>
            <person name="Raes J."/>
            <person name="Tap J."/>
            <person name="Tims S."/>
            <person name="Ussery D.W."/>
            <person name="Yamada T."/>
            <person name="MetaHit consortium"/>
            <person name="Renault P."/>
            <person name="Sicheritz-Ponten T."/>
            <person name="Bork P."/>
            <person name="Wang J."/>
            <person name="Brunak S."/>
            <person name="Ehrlich S.D."/>
        </authorList>
    </citation>
    <scope>NUCLEOTIDE SEQUENCE [LARGE SCALE GENOMIC DNA]</scope>
</reference>
<dbReference type="SUPFAM" id="SSF142906">
    <property type="entry name" value="YjbR-like"/>
    <property type="match status" value="1"/>
</dbReference>
<dbReference type="PANTHER" id="PTHR35145:SF1">
    <property type="entry name" value="CYTOPLASMIC PROTEIN"/>
    <property type="match status" value="1"/>
</dbReference>
<dbReference type="InterPro" id="IPR007351">
    <property type="entry name" value="YjbR"/>
</dbReference>
<accession>R7GSM8</accession>
<dbReference type="RefSeq" id="WP_022429385.1">
    <property type="nucleotide sequence ID" value="NZ_FR899116.1"/>
</dbReference>
<protein>
    <submittedName>
        <fullName evidence="1">Cytoplasmic protein</fullName>
    </submittedName>
</protein>
<dbReference type="Gene3D" id="3.90.1150.30">
    <property type="match status" value="1"/>
</dbReference>
<dbReference type="Pfam" id="PF04237">
    <property type="entry name" value="YjbR"/>
    <property type="match status" value="1"/>
</dbReference>
<organism evidence="1">
    <name type="scientific">Leyella stercorea CAG:629</name>
    <dbReference type="NCBI Taxonomy" id="1263103"/>
    <lineage>
        <taxon>Bacteria</taxon>
        <taxon>Pseudomonadati</taxon>
        <taxon>Bacteroidota</taxon>
        <taxon>Bacteroidia</taxon>
        <taxon>Bacteroidales</taxon>
        <taxon>Prevotellaceae</taxon>
        <taxon>Leyella</taxon>
    </lineage>
</organism>
<dbReference type="STRING" id="1263103.BN741_00059"/>
<dbReference type="InterPro" id="IPR058532">
    <property type="entry name" value="YjbR/MT2646/Rv2570-like"/>
</dbReference>
<evidence type="ECO:0000313" key="1">
    <source>
        <dbReference type="EMBL" id="CDE30110.1"/>
    </source>
</evidence>